<dbReference type="Gene3D" id="3.60.60.10">
    <property type="entry name" value="Penicillin V Acylase, Chain A"/>
    <property type="match status" value="1"/>
</dbReference>
<gene>
    <name evidence="2" type="ORF">THTE_0126</name>
</gene>
<dbReference type="PANTHER" id="PTHR35190:SF2">
    <property type="entry name" value="PROTEIN DCD1B"/>
    <property type="match status" value="1"/>
</dbReference>
<sequence length="439" mass="48425">MRSLSENRAVLAAGLLLAGVILFAPGHPCVSSGPALADEPAKPSWWSALRDRVLSLLGEDEGPPRGPDAAARDESLPEVYREGEYGGGVLRIVNQVPVLILHGDPEAIAEQEAALTHDATANLVAAPQDFLATLAYPGGWEGLVDRGRGLWRFIPEDYRRELTILAKKAGVSLDELLAVNALPDMYRDLACSSLVVLPERSVTGTMLFGRNLDFFSPRQLYRYTIVKVYDQSGKRYRFASVGFPGFIGCLSGMNEAGLCLAVHEVHLTGDGAPMFSPHGMPYAMLLRRIMEQCATVDEAVAVLRSSPRTTLLNIVLCDRQKAAVAEITPKSVEVRYAEDGLLACTNHFRTARLRTPVLSWRYERLMEAAELSRIDLPTLERKLDEVNLRFLTIQSMVFDPENLTLHLARGQPPATKRPYHRVELSQWLRKNSPASGGEK</sequence>
<evidence type="ECO:0000313" key="2">
    <source>
        <dbReference type="EMBL" id="ASV72728.1"/>
    </source>
</evidence>
<organism evidence="2 3">
    <name type="scientific">Thermogutta terrifontis</name>
    <dbReference type="NCBI Taxonomy" id="1331910"/>
    <lineage>
        <taxon>Bacteria</taxon>
        <taxon>Pseudomonadati</taxon>
        <taxon>Planctomycetota</taxon>
        <taxon>Planctomycetia</taxon>
        <taxon>Pirellulales</taxon>
        <taxon>Thermoguttaceae</taxon>
        <taxon>Thermogutta</taxon>
    </lineage>
</organism>
<dbReference type="RefSeq" id="WP_095413574.1">
    <property type="nucleotide sequence ID" value="NZ_CP018477.1"/>
</dbReference>
<name>A0A286R9T4_9BACT</name>
<dbReference type="SUPFAM" id="SSF56235">
    <property type="entry name" value="N-terminal nucleophile aminohydrolases (Ntn hydrolases)"/>
    <property type="match status" value="1"/>
</dbReference>
<dbReference type="InterPro" id="IPR029055">
    <property type="entry name" value="Ntn_hydrolases_N"/>
</dbReference>
<reference evidence="2 3" key="1">
    <citation type="journal article" name="Front. Microbiol.">
        <title>Sugar Metabolism of the First Thermophilic Planctomycete Thermogutta terrifontis: Comparative Genomic and Transcriptomic Approaches.</title>
        <authorList>
            <person name="Elcheninov A.G."/>
            <person name="Menzel P."/>
            <person name="Gudbergsdottir S.R."/>
            <person name="Slesarev A.I."/>
            <person name="Kadnikov V.V."/>
            <person name="Krogh A."/>
            <person name="Bonch-Osmolovskaya E.A."/>
            <person name="Peng X."/>
            <person name="Kublanov I.V."/>
        </authorList>
    </citation>
    <scope>NUCLEOTIDE SEQUENCE [LARGE SCALE GENOMIC DNA]</scope>
    <source>
        <strain evidence="2 3">R1</strain>
    </source>
</reference>
<dbReference type="InterPro" id="IPR047803">
    <property type="entry name" value="DCD1A/B-like"/>
</dbReference>
<dbReference type="OrthoDB" id="264208at2"/>
<proteinExistence type="predicted"/>
<protein>
    <recommendedName>
        <fullName evidence="1">Peptidase C45 hydrolase domain-containing protein</fullName>
    </recommendedName>
</protein>
<dbReference type="InterPro" id="IPR047794">
    <property type="entry name" value="C45_proenzyme-like"/>
</dbReference>
<dbReference type="NCBIfam" id="NF040521">
    <property type="entry name" value="C45_proenzyme"/>
    <property type="match status" value="1"/>
</dbReference>
<dbReference type="PANTHER" id="PTHR35190">
    <property type="entry name" value="PROTEIN DCD1B"/>
    <property type="match status" value="1"/>
</dbReference>
<dbReference type="AlphaFoldDB" id="A0A286R9T4"/>
<dbReference type="Pfam" id="PF03417">
    <property type="entry name" value="AAT"/>
    <property type="match status" value="1"/>
</dbReference>
<dbReference type="InterPro" id="IPR005079">
    <property type="entry name" value="Peptidase_C45_hydrolase"/>
</dbReference>
<dbReference type="EMBL" id="CP018477">
    <property type="protein sequence ID" value="ASV72728.1"/>
    <property type="molecule type" value="Genomic_DNA"/>
</dbReference>
<keyword evidence="3" id="KW-1185">Reference proteome</keyword>
<evidence type="ECO:0000259" key="1">
    <source>
        <dbReference type="Pfam" id="PF03417"/>
    </source>
</evidence>
<evidence type="ECO:0000313" key="3">
    <source>
        <dbReference type="Proteomes" id="UP000215086"/>
    </source>
</evidence>
<dbReference type="KEGG" id="ttf:THTE_0126"/>
<feature type="domain" description="Peptidase C45 hydrolase" evidence="1">
    <location>
        <begin position="206"/>
        <end position="352"/>
    </location>
</feature>
<accession>A0A286R9T4</accession>
<dbReference type="Proteomes" id="UP000215086">
    <property type="component" value="Chromosome"/>
</dbReference>